<evidence type="ECO:0000313" key="1">
    <source>
        <dbReference type="EMBL" id="SCA59739.1"/>
    </source>
</evidence>
<proteinExistence type="predicted"/>
<dbReference type="VEuPathDB" id="PlasmoDB:PVP01_0006380"/>
<gene>
    <name evidence="1" type="ORF">PVT01_000040200</name>
</gene>
<dbReference type="VEuPathDB" id="PlasmoDB:PVPAM_000012200"/>
<protein>
    <submittedName>
        <fullName evidence="1">VIR protein</fullName>
    </submittedName>
</protein>
<reference evidence="1 2" key="1">
    <citation type="submission" date="2016-07" db="EMBL/GenBank/DDBJ databases">
        <authorList>
            <consortium name="Pathogen Informatics"/>
        </authorList>
    </citation>
    <scope>NUCLEOTIDE SEQUENCE [LARGE SCALE GENOMIC DNA]</scope>
</reference>
<dbReference type="EMBL" id="FLYH01000072">
    <property type="protein sequence ID" value="SCA59739.1"/>
    <property type="molecule type" value="Genomic_DNA"/>
</dbReference>
<sequence>MTTPISEKELPSVKFENEIKGLINYSTFESYKKNETIEGEIDNWVQHFHLKLGTYSTDSSHNLSLNNDERCKQFNYLINTIISKVNSLSNDPLKRLQWSTKIKESRDKFFLSNNNILNCNENNKYIDEDYKILGTFCEDSNFIQKNLGEIQDSVHCQKIVEYMSSIKDRLISVHELQRKRTGIIPKIDDTCSTKFLHIIFPSITCISSVKRQSQVEAPDLSDQLDDSDKSDEELKMLPLPASGDLTTDIEGLVTTSAESEPIDGQSSNTLNTVGLPIFGVLGCSFLLYKFTPVGSIFRSRIQNKGIIPINNDDYSIKQILSNTPNNNDIYSENTQYNISYQTL</sequence>
<dbReference type="AlphaFoldDB" id="A0A1G4E2I0"/>
<evidence type="ECO:0000313" key="2">
    <source>
        <dbReference type="Proteomes" id="UP000196402"/>
    </source>
</evidence>
<dbReference type="VEuPathDB" id="PlasmoDB:PVW1_020028800"/>
<name>A0A1G4E2I0_PLAVI</name>
<accession>A0A1G4E2I0</accession>
<organism evidence="1 2">
    <name type="scientific">Plasmodium vivax</name>
    <name type="common">malaria parasite P. vivax</name>
    <dbReference type="NCBI Taxonomy" id="5855"/>
    <lineage>
        <taxon>Eukaryota</taxon>
        <taxon>Sar</taxon>
        <taxon>Alveolata</taxon>
        <taxon>Apicomplexa</taxon>
        <taxon>Aconoidasida</taxon>
        <taxon>Haemosporida</taxon>
        <taxon>Plasmodiidae</taxon>
        <taxon>Plasmodium</taxon>
        <taxon>Plasmodium (Plasmodium)</taxon>
    </lineage>
</organism>
<dbReference type="Proteomes" id="UP000196402">
    <property type="component" value="Unassembled WGS sequence"/>
</dbReference>